<keyword evidence="1" id="KW-1133">Transmembrane helix</keyword>
<organism evidence="2">
    <name type="scientific">mine drainage metagenome</name>
    <dbReference type="NCBI Taxonomy" id="410659"/>
    <lineage>
        <taxon>unclassified sequences</taxon>
        <taxon>metagenomes</taxon>
        <taxon>ecological metagenomes</taxon>
    </lineage>
</organism>
<keyword evidence="1" id="KW-0472">Membrane</keyword>
<sequence>MGILILVVLVVGLATIVLYARDIVMWMYRKAFGLPERAFGFPAESDGARIGIDAMPMKQGIPAMQPMAGDAVYPANTTGASFKVEAISTPTIRAQEKGKVPAPKFVGRYTNGSTPELTPWDDLPQYNGATGWFGLAKYRDVVVPNNHHYPSVAYMDTTVKQYFYDVMAGWKDTGEHFQKMGRVKAWASMLVWPIALAICGMNLVALSVIVTLLVLLAVFLFAPKGMRAGRRSAEGSRSLTPADWREVYREVAESQSRVDEMRRAGIGRRYIRGKHP</sequence>
<name>E6QXC4_9ZZZZ</name>
<evidence type="ECO:0000313" key="2">
    <source>
        <dbReference type="EMBL" id="CBI11898.1"/>
    </source>
</evidence>
<dbReference type="EMBL" id="CABR01000177">
    <property type="protein sequence ID" value="CBI11898.1"/>
    <property type="molecule type" value="Genomic_DNA"/>
</dbReference>
<keyword evidence="1" id="KW-0812">Transmembrane</keyword>
<proteinExistence type="predicted"/>
<comment type="caution">
    <text evidence="2">The sequence shown here is derived from an EMBL/GenBank/DDBJ whole genome shotgun (WGS) entry which is preliminary data.</text>
</comment>
<dbReference type="AlphaFoldDB" id="E6QXC4"/>
<gene>
    <name evidence="2" type="ORF">CARN7_2750</name>
</gene>
<protein>
    <submittedName>
        <fullName evidence="2">Uncharacterized protein</fullName>
    </submittedName>
</protein>
<feature type="transmembrane region" description="Helical" evidence="1">
    <location>
        <begin position="189"/>
        <end position="222"/>
    </location>
</feature>
<accession>E6QXC4</accession>
<evidence type="ECO:0000256" key="1">
    <source>
        <dbReference type="SAM" id="Phobius"/>
    </source>
</evidence>
<reference evidence="2" key="1">
    <citation type="submission" date="2009-10" db="EMBL/GenBank/DDBJ databases">
        <title>Diversity of trophic interactions inside an arsenic-rich microbial ecosystem.</title>
        <authorList>
            <person name="Bertin P.N."/>
            <person name="Heinrich-Salmeron A."/>
            <person name="Pelletier E."/>
            <person name="Goulhen-Chollet F."/>
            <person name="Arsene-Ploetze F."/>
            <person name="Gallien S."/>
            <person name="Calteau A."/>
            <person name="Vallenet D."/>
            <person name="Casiot C."/>
            <person name="Chane-Woon-Ming B."/>
            <person name="Giloteaux L."/>
            <person name="Barakat M."/>
            <person name="Bonnefoy V."/>
            <person name="Bruneel O."/>
            <person name="Chandler M."/>
            <person name="Cleiss J."/>
            <person name="Duran R."/>
            <person name="Elbaz-Poulichet F."/>
            <person name="Fonknechten N."/>
            <person name="Lauga B."/>
            <person name="Mornico D."/>
            <person name="Ortet P."/>
            <person name="Schaeffer C."/>
            <person name="Siguier P."/>
            <person name="Alexander Thil Smith A."/>
            <person name="Van Dorsselaer A."/>
            <person name="Weissenbach J."/>
            <person name="Medigue C."/>
            <person name="Le Paslier D."/>
        </authorList>
    </citation>
    <scope>NUCLEOTIDE SEQUENCE</scope>
</reference>